<feature type="region of interest" description="Disordered" evidence="1">
    <location>
        <begin position="201"/>
        <end position="328"/>
    </location>
</feature>
<dbReference type="Proteomes" id="UP000094828">
    <property type="component" value="Unassembled WGS sequence"/>
</dbReference>
<sequence length="328" mass="34651">MNSEPSIESQLQERELGKLLLKSSGFFERFGLTLLAVLAAVVIGSIGYIVYSTNQTARLAAAWSDVEGTTLPADMEALAERYAGTPPGEWARLRAAELRFDEGMLQVNRNRAAANSEFKESQVGFEKVLAENKSANILRERALFGLARVLEATSNADTKPAISKYEELVSEFPKSIFKPIADERIKALATPETKSFYEWYSQQNPKPESPARPRDGLGGALGLPGLDLPGMTPPASPAGGNSSPVKSTDSPVKSTEGDIPPAAAPATTDTPKESATPKDAGTPDPALPPAPAKPEAAPAKPETPAGEKPAAPEASTKPADSPEIPPQP</sequence>
<evidence type="ECO:0000256" key="1">
    <source>
        <dbReference type="SAM" id="MobiDB-lite"/>
    </source>
</evidence>
<feature type="compositionally biased region" description="Low complexity" evidence="1">
    <location>
        <begin position="293"/>
        <end position="314"/>
    </location>
</feature>
<dbReference type="Gene3D" id="1.25.40.10">
    <property type="entry name" value="Tetratricopeptide repeat domain"/>
    <property type="match status" value="1"/>
</dbReference>
<gene>
    <name evidence="3" type="ORF">A6X21_11375</name>
</gene>
<dbReference type="STRING" id="1841610.A6X21_11375"/>
<evidence type="ECO:0000256" key="2">
    <source>
        <dbReference type="SAM" id="Phobius"/>
    </source>
</evidence>
<dbReference type="InterPro" id="IPR011990">
    <property type="entry name" value="TPR-like_helical_dom_sf"/>
</dbReference>
<name>A0A1C3E6G9_9PLAN</name>
<protein>
    <recommendedName>
        <fullName evidence="5">Tetratricopeptide repeat-like domain-containing protein</fullName>
    </recommendedName>
</protein>
<keyword evidence="4" id="KW-1185">Reference proteome</keyword>
<feature type="compositionally biased region" description="Low complexity" evidence="1">
    <location>
        <begin position="260"/>
        <end position="269"/>
    </location>
</feature>
<dbReference type="EMBL" id="LYDR01000151">
    <property type="protein sequence ID" value="ODA28834.1"/>
    <property type="molecule type" value="Genomic_DNA"/>
</dbReference>
<dbReference type="RefSeq" id="WP_068851201.1">
    <property type="nucleotide sequence ID" value="NZ_LYDR01000151.1"/>
</dbReference>
<evidence type="ECO:0008006" key="5">
    <source>
        <dbReference type="Google" id="ProtNLM"/>
    </source>
</evidence>
<organism evidence="3 4">
    <name type="scientific">Planctopirus hydrillae</name>
    <dbReference type="NCBI Taxonomy" id="1841610"/>
    <lineage>
        <taxon>Bacteria</taxon>
        <taxon>Pseudomonadati</taxon>
        <taxon>Planctomycetota</taxon>
        <taxon>Planctomycetia</taxon>
        <taxon>Planctomycetales</taxon>
        <taxon>Planctomycetaceae</taxon>
        <taxon>Planctopirus</taxon>
    </lineage>
</organism>
<dbReference type="AlphaFoldDB" id="A0A1C3E6G9"/>
<feature type="transmembrane region" description="Helical" evidence="2">
    <location>
        <begin position="30"/>
        <end position="51"/>
    </location>
</feature>
<keyword evidence="2" id="KW-1133">Transmembrane helix</keyword>
<keyword evidence="2" id="KW-0472">Membrane</keyword>
<evidence type="ECO:0000313" key="4">
    <source>
        <dbReference type="Proteomes" id="UP000094828"/>
    </source>
</evidence>
<proteinExistence type="predicted"/>
<reference evidence="3 4" key="1">
    <citation type="submission" date="2016-05" db="EMBL/GenBank/DDBJ databases">
        <title>Genomic and physiological characterization of Planctopirus sp. isolated from fresh water lake.</title>
        <authorList>
            <person name="Subhash Y."/>
            <person name="Ramana C."/>
        </authorList>
    </citation>
    <scope>NUCLEOTIDE SEQUENCE [LARGE SCALE GENOMIC DNA]</scope>
    <source>
        <strain evidence="3 4">JC280</strain>
    </source>
</reference>
<accession>A0A1C3E6G9</accession>
<evidence type="ECO:0000313" key="3">
    <source>
        <dbReference type="EMBL" id="ODA28834.1"/>
    </source>
</evidence>
<comment type="caution">
    <text evidence="3">The sequence shown here is derived from an EMBL/GenBank/DDBJ whole genome shotgun (WGS) entry which is preliminary data.</text>
</comment>
<keyword evidence="2" id="KW-0812">Transmembrane</keyword>